<dbReference type="RefSeq" id="WP_120771199.1">
    <property type="nucleotide sequence ID" value="NZ_CP032627.1"/>
</dbReference>
<protein>
    <submittedName>
        <fullName evidence="2">Uncharacterized protein</fullName>
    </submittedName>
</protein>
<keyword evidence="1" id="KW-0812">Transmembrane</keyword>
<sequence length="68" mass="7734">MRKLTSVGKIINILALLAAVSAIILFLLEHKFQTALWAGISTLWIANTIKKEQQLQQVIKILEEVEKY</sequence>
<keyword evidence="1" id="KW-0472">Membrane</keyword>
<evidence type="ECO:0000256" key="1">
    <source>
        <dbReference type="SAM" id="Phobius"/>
    </source>
</evidence>
<dbReference type="AlphaFoldDB" id="A0A387BMQ4"/>
<reference evidence="2 3" key="1">
    <citation type="submission" date="2018-09" db="EMBL/GenBank/DDBJ databases">
        <title>Genome sequencing of strain 1JSPR-7.</title>
        <authorList>
            <person name="Heo J."/>
            <person name="Kim S.-J."/>
            <person name="Kwon S.-W."/>
        </authorList>
    </citation>
    <scope>NUCLEOTIDE SEQUENCE [LARGE SCALE GENOMIC DNA]</scope>
    <source>
        <strain evidence="2 3">1JSPR-7</strain>
    </source>
</reference>
<gene>
    <name evidence="2" type="ORF">D7I46_01145</name>
</gene>
<evidence type="ECO:0000313" key="2">
    <source>
        <dbReference type="EMBL" id="AYF99810.1"/>
    </source>
</evidence>
<name>A0A387BMQ4_9LACT</name>
<evidence type="ECO:0000313" key="3">
    <source>
        <dbReference type="Proteomes" id="UP000269374"/>
    </source>
</evidence>
<dbReference type="KEGG" id="lact:D7I46_01145"/>
<accession>A0A387BMQ4</accession>
<dbReference type="EMBL" id="CP032627">
    <property type="protein sequence ID" value="AYF99810.1"/>
    <property type="molecule type" value="Genomic_DNA"/>
</dbReference>
<dbReference type="Proteomes" id="UP000269374">
    <property type="component" value="Chromosome"/>
</dbReference>
<proteinExistence type="predicted"/>
<keyword evidence="1" id="KW-1133">Transmembrane helix</keyword>
<keyword evidence="3" id="KW-1185">Reference proteome</keyword>
<feature type="transmembrane region" description="Helical" evidence="1">
    <location>
        <begin position="7"/>
        <end position="28"/>
    </location>
</feature>
<organism evidence="2 3">
    <name type="scientific">Lactococcus allomyrinae</name>
    <dbReference type="NCBI Taxonomy" id="2419773"/>
    <lineage>
        <taxon>Bacteria</taxon>
        <taxon>Bacillati</taxon>
        <taxon>Bacillota</taxon>
        <taxon>Bacilli</taxon>
        <taxon>Lactobacillales</taxon>
        <taxon>Streptococcaceae</taxon>
        <taxon>Lactococcus</taxon>
    </lineage>
</organism>